<reference evidence="4 5" key="1">
    <citation type="journal article" date="2018" name="Mol. Biol. Evol.">
        <title>Analysis of the draft genome of the red seaweed Gracilariopsis chorda provides insights into genome size evolution in Rhodophyta.</title>
        <authorList>
            <person name="Lee J."/>
            <person name="Yang E.C."/>
            <person name="Graf L."/>
            <person name="Yang J.H."/>
            <person name="Qiu H."/>
            <person name="Zel Zion U."/>
            <person name="Chan C.X."/>
            <person name="Stephens T.G."/>
            <person name="Weber A.P.M."/>
            <person name="Boo G.H."/>
            <person name="Boo S.M."/>
            <person name="Kim K.M."/>
            <person name="Shin Y."/>
            <person name="Jung M."/>
            <person name="Lee S.J."/>
            <person name="Yim H.S."/>
            <person name="Lee J.H."/>
            <person name="Bhattacharya D."/>
            <person name="Yoon H.S."/>
        </authorList>
    </citation>
    <scope>NUCLEOTIDE SEQUENCE [LARGE SCALE GENOMIC DNA]</scope>
    <source>
        <strain evidence="4 5">SKKU-2015</strain>
        <tissue evidence="4">Whole body</tissue>
    </source>
</reference>
<comment type="caution">
    <text evidence="4">The sequence shown here is derived from an EMBL/GenBank/DDBJ whole genome shotgun (WGS) entry which is preliminary data.</text>
</comment>
<keyword evidence="2" id="KW-0732">Signal</keyword>
<feature type="compositionally biased region" description="Pro residues" evidence="1">
    <location>
        <begin position="618"/>
        <end position="640"/>
    </location>
</feature>
<organism evidence="4 5">
    <name type="scientific">Gracilariopsis chorda</name>
    <dbReference type="NCBI Taxonomy" id="448386"/>
    <lineage>
        <taxon>Eukaryota</taxon>
        <taxon>Rhodophyta</taxon>
        <taxon>Florideophyceae</taxon>
        <taxon>Rhodymeniophycidae</taxon>
        <taxon>Gracilariales</taxon>
        <taxon>Gracilariaceae</taxon>
        <taxon>Gracilariopsis</taxon>
    </lineage>
</organism>
<dbReference type="InterPro" id="IPR001846">
    <property type="entry name" value="VWF_type-D"/>
</dbReference>
<protein>
    <recommendedName>
        <fullName evidence="3">VWFD domain-containing protein</fullName>
    </recommendedName>
</protein>
<evidence type="ECO:0000313" key="4">
    <source>
        <dbReference type="EMBL" id="PXF44962.1"/>
    </source>
</evidence>
<keyword evidence="5" id="KW-1185">Reference proteome</keyword>
<name>A0A2V3IS72_9FLOR</name>
<feature type="region of interest" description="Disordered" evidence="1">
    <location>
        <begin position="82"/>
        <end position="103"/>
    </location>
</feature>
<evidence type="ECO:0000313" key="5">
    <source>
        <dbReference type="Proteomes" id="UP000247409"/>
    </source>
</evidence>
<evidence type="ECO:0000259" key="3">
    <source>
        <dbReference type="PROSITE" id="PS51233"/>
    </source>
</evidence>
<feature type="compositionally biased region" description="Pro residues" evidence="1">
    <location>
        <begin position="82"/>
        <end position="98"/>
    </location>
</feature>
<feature type="region of interest" description="Disordered" evidence="1">
    <location>
        <begin position="606"/>
        <end position="652"/>
    </location>
</feature>
<feature type="domain" description="VWFD" evidence="3">
    <location>
        <begin position="645"/>
        <end position="847"/>
    </location>
</feature>
<feature type="chain" id="PRO_5015864392" description="VWFD domain-containing protein" evidence="2">
    <location>
        <begin position="25"/>
        <end position="1214"/>
    </location>
</feature>
<sequence>MITGRVIFVLVVVLFSNVLTVVEAQPQRRRVSCPHICFPRFAHGRRFASKLCSRPRYRSDCVVRSCTVFRRHIRGFACARPLPSPSPSSSPSPSPTASPEPSFSDLTFRTGPLSSSALVSSTDAESDDQYSFSFNGTLNANGVVSLDAVAFAIDSVECTEEGTIRIKTLSDVALTQSLEQMYPNNSVLVISRALFGECTLLPNEVSEDVPDSDRSREFADTYLIVESVTGSPTDAFIRGTPTGFFALFDTANLQVSRIAPAANSTALAPVTRPFKVAAQANVFSLGPLQVEAKVSARDNGNFDVLEADWGLGGLNIEFRVTTDVSVEAELGAKLAVGSPTIPLKSFSLVSVPIYGIPEFALFNRLDDRIGNWSLPNFKLGVFFEIPLVLSIRGEIGIELDAKATGTYNFGRKQLVYFAKGPFTNLDVGVREEANEPASTSFTFNPPRDGIFGDSPVALSVTAFAGIRPQIALYAAILNARLSGDAGVEIEAKTALTNAFPPAPGGVATFGQCETCHKVEVKGDAVLGNIGVFAKLGLETPPVNIFGRSFSIPVAVKLFTLTLPGNPSLRSTLVQACYVPEFGDNTELCGQQECCDSEIEECVTTDSGEKQCSASPSPSITPSPTPTNSPTTTPTPTPSPTPDDGSTSNMYTDPHIRTFDGLSYDCQASGEFIIVQSRSLGLEIQARYSGPNFRGSVTTGIVVRQRGFPTVQMSMAQVNGSLSTSISGCPVSLFVNGAERNVTDNVGDGNADVSLSGSRVIIRLLSGVRLTFRPRRSSFFGCYFEGLETFLPRDIVDSGSVVGLLGSPNNNFGDDWMKRSGEIVPLPNSSSDRIFAPAYNYCTQNWCIRNASESLFVYEQGLNHTSFDLCGVPFGSPIDLNSASPELVALCGEDRACLVDGLVGDIDDAASSLQAQAEADTRSSRVAALKFEPAVVAVNTAVNVLIMLNTTKIANSLPDGLQNFALFRVDPVTGNPGSAPIISLEDNGEPGFSDETSGDGVYSNLLAVQSSTAGEVFGFRAVPVISGNPVGTSLLAVTVPTAVRSYSSQSGIGVVVDSNITSVSVPNQQFEAYDLVVKYTWGSDQSDLDTGTRFLDGIVGFRCSPSGQFMTFSGDNTGTGGSETIVVRVNAARAQGLWTSSTNVTANAGWYRRAQGPATLRVFLRENDTLSEVSGSGLSSVVSPGVQSNCASTLVGTVNIDVGVNDTTVSLVSQP</sequence>
<dbReference type="OrthoDB" id="6051552at2759"/>
<proteinExistence type="predicted"/>
<accession>A0A2V3IS72</accession>
<gene>
    <name evidence="4" type="ORF">BWQ96_05262</name>
</gene>
<dbReference type="PROSITE" id="PS51233">
    <property type="entry name" value="VWFD"/>
    <property type="match status" value="1"/>
</dbReference>
<dbReference type="AlphaFoldDB" id="A0A2V3IS72"/>
<feature type="signal peptide" evidence="2">
    <location>
        <begin position="1"/>
        <end position="24"/>
    </location>
</feature>
<dbReference type="EMBL" id="NBIV01000076">
    <property type="protein sequence ID" value="PXF44962.1"/>
    <property type="molecule type" value="Genomic_DNA"/>
</dbReference>
<evidence type="ECO:0000256" key="2">
    <source>
        <dbReference type="SAM" id="SignalP"/>
    </source>
</evidence>
<evidence type="ECO:0000256" key="1">
    <source>
        <dbReference type="SAM" id="MobiDB-lite"/>
    </source>
</evidence>
<dbReference type="Proteomes" id="UP000247409">
    <property type="component" value="Unassembled WGS sequence"/>
</dbReference>
<dbReference type="Pfam" id="PF00094">
    <property type="entry name" value="VWD"/>
    <property type="match status" value="1"/>
</dbReference>